<proteinExistence type="predicted"/>
<evidence type="ECO:0000313" key="5">
    <source>
        <dbReference type="EMBL" id="GGC65595.1"/>
    </source>
</evidence>
<dbReference type="PANTHER" id="PTHR40661">
    <property type="match status" value="1"/>
</dbReference>
<dbReference type="SMART" id="SM00530">
    <property type="entry name" value="HTH_XRE"/>
    <property type="match status" value="1"/>
</dbReference>
<reference evidence="5" key="1">
    <citation type="journal article" date="2014" name="Int. J. Syst. Evol. Microbiol.">
        <title>Complete genome sequence of Corynebacterium casei LMG S-19264T (=DSM 44701T), isolated from a smear-ripened cheese.</title>
        <authorList>
            <consortium name="US DOE Joint Genome Institute (JGI-PGF)"/>
            <person name="Walter F."/>
            <person name="Albersmeier A."/>
            <person name="Kalinowski J."/>
            <person name="Ruckert C."/>
        </authorList>
    </citation>
    <scope>NUCLEOTIDE SEQUENCE</scope>
    <source>
        <strain evidence="5">CGMCC 1.10998</strain>
    </source>
</reference>
<dbReference type="SUPFAM" id="SSF47413">
    <property type="entry name" value="lambda repressor-like DNA-binding domains"/>
    <property type="match status" value="1"/>
</dbReference>
<dbReference type="InterPro" id="IPR010982">
    <property type="entry name" value="Lambda_DNA-bd_dom_sf"/>
</dbReference>
<reference evidence="5" key="2">
    <citation type="submission" date="2020-09" db="EMBL/GenBank/DDBJ databases">
        <authorList>
            <person name="Sun Q."/>
            <person name="Zhou Y."/>
        </authorList>
    </citation>
    <scope>NUCLEOTIDE SEQUENCE</scope>
    <source>
        <strain evidence="5">CGMCC 1.10998</strain>
    </source>
</reference>
<name>A0A916UAZ8_9BURK</name>
<sequence length="243" mass="26500">MTLTTLTSRLDTAMQAAGFVSQSALARASGVPQPTINRILKGVGSKGPETETLRKLASACNVSFEWLHEGLGNMQRGASAADAGQINMNQPHMRINAGSNGDAGAGAIRFMHASGSCGGGFNNYEDLEKEPLIKEERWFARFNVKRNDVIAIYAYGDSMAEFIIDGDIVIFDITKTDITSGQIYAIDSPDGLRIKRVHRRADGTLLLTSDNPNKNRYPDEMYTPDQSAQLAIKGKFVYRQGGY</sequence>
<dbReference type="SUPFAM" id="SSF51306">
    <property type="entry name" value="LexA/Signal peptidase"/>
    <property type="match status" value="1"/>
</dbReference>
<keyword evidence="2" id="KW-0238">DNA-binding</keyword>
<keyword evidence="1" id="KW-0805">Transcription regulation</keyword>
<dbReference type="CDD" id="cd00093">
    <property type="entry name" value="HTH_XRE"/>
    <property type="match status" value="1"/>
</dbReference>
<dbReference type="Proteomes" id="UP000637423">
    <property type="component" value="Unassembled WGS sequence"/>
</dbReference>
<dbReference type="EMBL" id="BMED01000001">
    <property type="protein sequence ID" value="GGC65595.1"/>
    <property type="molecule type" value="Genomic_DNA"/>
</dbReference>
<comment type="caution">
    <text evidence="5">The sequence shown here is derived from an EMBL/GenBank/DDBJ whole genome shotgun (WGS) entry which is preliminary data.</text>
</comment>
<dbReference type="RefSeq" id="WP_188564910.1">
    <property type="nucleotide sequence ID" value="NZ_BMED01000001.1"/>
</dbReference>
<dbReference type="InterPro" id="IPR039418">
    <property type="entry name" value="LexA-like"/>
</dbReference>
<evidence type="ECO:0000256" key="3">
    <source>
        <dbReference type="ARBA" id="ARBA00023163"/>
    </source>
</evidence>
<accession>A0A916UAZ8</accession>
<gene>
    <name evidence="5" type="ORF">GCM10011396_10760</name>
</gene>
<dbReference type="InterPro" id="IPR001387">
    <property type="entry name" value="Cro/C1-type_HTH"/>
</dbReference>
<dbReference type="CDD" id="cd06529">
    <property type="entry name" value="S24_LexA-like"/>
    <property type="match status" value="1"/>
</dbReference>
<feature type="domain" description="HTH cro/C1-type" evidence="4">
    <location>
        <begin position="21"/>
        <end position="67"/>
    </location>
</feature>
<dbReference type="Pfam" id="PF01381">
    <property type="entry name" value="HTH_3"/>
    <property type="match status" value="1"/>
</dbReference>
<dbReference type="GO" id="GO:0003677">
    <property type="term" value="F:DNA binding"/>
    <property type="evidence" value="ECO:0007669"/>
    <property type="project" value="UniProtKB-KW"/>
</dbReference>
<evidence type="ECO:0000259" key="4">
    <source>
        <dbReference type="PROSITE" id="PS50943"/>
    </source>
</evidence>
<dbReference type="Gene3D" id="2.10.109.10">
    <property type="entry name" value="Umud Fragment, subunit A"/>
    <property type="match status" value="1"/>
</dbReference>
<keyword evidence="3" id="KW-0804">Transcription</keyword>
<organism evidence="5 6">
    <name type="scientific">Undibacterium terreum</name>
    <dbReference type="NCBI Taxonomy" id="1224302"/>
    <lineage>
        <taxon>Bacteria</taxon>
        <taxon>Pseudomonadati</taxon>
        <taxon>Pseudomonadota</taxon>
        <taxon>Betaproteobacteria</taxon>
        <taxon>Burkholderiales</taxon>
        <taxon>Oxalobacteraceae</taxon>
        <taxon>Undibacterium</taxon>
    </lineage>
</organism>
<dbReference type="AlphaFoldDB" id="A0A916UAZ8"/>
<evidence type="ECO:0000256" key="2">
    <source>
        <dbReference type="ARBA" id="ARBA00023125"/>
    </source>
</evidence>
<dbReference type="Gene3D" id="1.10.260.40">
    <property type="entry name" value="lambda repressor-like DNA-binding domains"/>
    <property type="match status" value="1"/>
</dbReference>
<protein>
    <recommendedName>
        <fullName evidence="4">HTH cro/C1-type domain-containing protein</fullName>
    </recommendedName>
</protein>
<dbReference type="Pfam" id="PF00717">
    <property type="entry name" value="Peptidase_S24"/>
    <property type="match status" value="1"/>
</dbReference>
<dbReference type="InterPro" id="IPR015927">
    <property type="entry name" value="Peptidase_S24_S26A/B/C"/>
</dbReference>
<evidence type="ECO:0000313" key="6">
    <source>
        <dbReference type="Proteomes" id="UP000637423"/>
    </source>
</evidence>
<evidence type="ECO:0000256" key="1">
    <source>
        <dbReference type="ARBA" id="ARBA00023015"/>
    </source>
</evidence>
<keyword evidence="6" id="KW-1185">Reference proteome</keyword>
<dbReference type="InterPro" id="IPR036286">
    <property type="entry name" value="LexA/Signal_pep-like_sf"/>
</dbReference>
<dbReference type="PANTHER" id="PTHR40661:SF3">
    <property type="entry name" value="FELS-1 PROPHAGE TRANSCRIPTIONAL REGULATOR"/>
    <property type="match status" value="1"/>
</dbReference>
<dbReference type="PROSITE" id="PS50943">
    <property type="entry name" value="HTH_CROC1"/>
    <property type="match status" value="1"/>
</dbReference>